<evidence type="ECO:0000256" key="4">
    <source>
        <dbReference type="ARBA" id="ARBA00022777"/>
    </source>
</evidence>
<dbReference type="PANTHER" id="PTHR11909">
    <property type="entry name" value="CASEIN KINASE-RELATED"/>
    <property type="match status" value="1"/>
</dbReference>
<dbReference type="PROSITE" id="PS50011">
    <property type="entry name" value="PROTEIN_KINASE_DOM"/>
    <property type="match status" value="1"/>
</dbReference>
<keyword evidence="1" id="KW-0723">Serine/threonine-protein kinase</keyword>
<evidence type="ECO:0000259" key="8">
    <source>
        <dbReference type="PROSITE" id="PS50011"/>
    </source>
</evidence>
<evidence type="ECO:0000313" key="9">
    <source>
        <dbReference type="WBParaSite" id="ASIM_0001501101-mRNA-1"/>
    </source>
</evidence>
<dbReference type="InterPro" id="IPR011009">
    <property type="entry name" value="Kinase-like_dom_sf"/>
</dbReference>
<feature type="compositionally biased region" description="Low complexity" evidence="7">
    <location>
        <begin position="334"/>
        <end position="348"/>
    </location>
</feature>
<reference evidence="9" key="1">
    <citation type="submission" date="2017-02" db="UniProtKB">
        <authorList>
            <consortium name="WormBaseParasite"/>
        </authorList>
    </citation>
    <scope>IDENTIFICATION</scope>
</reference>
<evidence type="ECO:0000256" key="6">
    <source>
        <dbReference type="ARBA" id="ARBA00061588"/>
    </source>
</evidence>
<dbReference type="SMART" id="SM00220">
    <property type="entry name" value="S_TKc"/>
    <property type="match status" value="1"/>
</dbReference>
<dbReference type="Gene3D" id="1.10.510.10">
    <property type="entry name" value="Transferase(Phosphotransferase) domain 1"/>
    <property type="match status" value="1"/>
</dbReference>
<dbReference type="GO" id="GO:0004674">
    <property type="term" value="F:protein serine/threonine kinase activity"/>
    <property type="evidence" value="ECO:0007669"/>
    <property type="project" value="UniProtKB-KW"/>
</dbReference>
<dbReference type="FunFam" id="3.30.200.20:FF:000358">
    <property type="entry name" value="Tau tubulin kinase 2b"/>
    <property type="match status" value="1"/>
</dbReference>
<keyword evidence="2" id="KW-0808">Transferase</keyword>
<evidence type="ECO:0000256" key="3">
    <source>
        <dbReference type="ARBA" id="ARBA00022741"/>
    </source>
</evidence>
<dbReference type="InterPro" id="IPR000719">
    <property type="entry name" value="Prot_kinase_dom"/>
</dbReference>
<dbReference type="InterPro" id="IPR050235">
    <property type="entry name" value="CK1_Ser-Thr_kinase"/>
</dbReference>
<evidence type="ECO:0000256" key="1">
    <source>
        <dbReference type="ARBA" id="ARBA00022527"/>
    </source>
</evidence>
<evidence type="ECO:0000256" key="2">
    <source>
        <dbReference type="ARBA" id="ARBA00022679"/>
    </source>
</evidence>
<dbReference type="SUPFAM" id="SSF56112">
    <property type="entry name" value="Protein kinase-like (PK-like)"/>
    <property type="match status" value="1"/>
</dbReference>
<accession>A0A0M3K283</accession>
<evidence type="ECO:0000256" key="7">
    <source>
        <dbReference type="SAM" id="MobiDB-lite"/>
    </source>
</evidence>
<keyword evidence="3" id="KW-0547">Nucleotide-binding</keyword>
<name>A0A0M3K283_ANISI</name>
<comment type="similarity">
    <text evidence="6">Belongs to the protein kinase superfamily. CK1 Ser/Thr protein kinase family.</text>
</comment>
<evidence type="ECO:0000256" key="5">
    <source>
        <dbReference type="ARBA" id="ARBA00022840"/>
    </source>
</evidence>
<feature type="domain" description="Protein kinase" evidence="8">
    <location>
        <begin position="24"/>
        <end position="285"/>
    </location>
</feature>
<dbReference type="Pfam" id="PF00069">
    <property type="entry name" value="Pkinase"/>
    <property type="match status" value="1"/>
</dbReference>
<keyword evidence="4" id="KW-0418">Kinase</keyword>
<dbReference type="GO" id="GO:0015630">
    <property type="term" value="C:microtubule cytoskeleton"/>
    <property type="evidence" value="ECO:0007669"/>
    <property type="project" value="UniProtKB-ARBA"/>
</dbReference>
<protein>
    <submittedName>
        <fullName evidence="9">Protein kinase domain-containing protein</fullName>
    </submittedName>
</protein>
<dbReference type="WBParaSite" id="ASIM_0001501101-mRNA-1">
    <property type="protein sequence ID" value="ASIM_0001501101-mRNA-1"/>
    <property type="gene ID" value="ASIM_0001501101"/>
</dbReference>
<keyword evidence="5" id="KW-0067">ATP-binding</keyword>
<sequence length="396" mass="44956">LIFLEHNDAGPVELKIGKVIGKRWQIIEKLGEGGCGSVYKVQDIHTMAKAALKAESNFIAGGSVLKLEVQVLKRLEGRRYVAQLLRSSKKSLYSYMVMTLFGHSLYYLLKHSPYCSTSTQVRVGVNILYGVKQLHEVGFVHRDIKPANLAVGRRGKEIHVIHILDFGLAREFILCNNAGLVEIRAPRRRALFRGTVHYCSLNTHARKEQGRGDDLWSMLYVLAEMKGPLPWERVRGDEQIGKMKRETTDPELFRNSPEELIDDLHAGKGDTSIACAEQIAAHLRTLDYFKRPDYHFIYLKFMDVISKRKYKFSDPYDWEHGEVRHHSRIDAKSTPRTKSKTTTPTGSRESSELKAPATNDDTHGQPDNTAPLSDRSSDSECDLFQEADFEKNELGL</sequence>
<proteinExistence type="inferred from homology"/>
<organism evidence="9">
    <name type="scientific">Anisakis simplex</name>
    <name type="common">Herring worm</name>
    <dbReference type="NCBI Taxonomy" id="6269"/>
    <lineage>
        <taxon>Eukaryota</taxon>
        <taxon>Metazoa</taxon>
        <taxon>Ecdysozoa</taxon>
        <taxon>Nematoda</taxon>
        <taxon>Chromadorea</taxon>
        <taxon>Rhabditida</taxon>
        <taxon>Spirurina</taxon>
        <taxon>Ascaridomorpha</taxon>
        <taxon>Ascaridoidea</taxon>
        <taxon>Anisakidae</taxon>
        <taxon>Anisakis</taxon>
        <taxon>Anisakis simplex complex</taxon>
    </lineage>
</organism>
<dbReference type="AlphaFoldDB" id="A0A0M3K283"/>
<feature type="region of interest" description="Disordered" evidence="7">
    <location>
        <begin position="326"/>
        <end position="396"/>
    </location>
</feature>
<dbReference type="GO" id="GO:0005524">
    <property type="term" value="F:ATP binding"/>
    <property type="evidence" value="ECO:0007669"/>
    <property type="project" value="UniProtKB-KW"/>
</dbReference>